<reference evidence="4" key="1">
    <citation type="journal article" date="2019" name="Int. J. Syst. Evol. Microbiol.">
        <title>The Global Catalogue of Microorganisms (GCM) 10K type strain sequencing project: providing services to taxonomists for standard genome sequencing and annotation.</title>
        <authorList>
            <consortium name="The Broad Institute Genomics Platform"/>
            <consortium name="The Broad Institute Genome Sequencing Center for Infectious Disease"/>
            <person name="Wu L."/>
            <person name="Ma J."/>
        </authorList>
    </citation>
    <scope>NUCLEOTIDE SEQUENCE [LARGE SCALE GENOMIC DNA]</scope>
    <source>
        <strain evidence="4">CCUG 56756</strain>
    </source>
</reference>
<protein>
    <submittedName>
        <fullName evidence="3">Uncharacterized protein</fullName>
    </submittedName>
</protein>
<evidence type="ECO:0000313" key="3">
    <source>
        <dbReference type="EMBL" id="MFD1032368.1"/>
    </source>
</evidence>
<dbReference type="RefSeq" id="WP_144840756.1">
    <property type="nucleotide sequence ID" value="NZ_JBHTKI010000020.1"/>
</dbReference>
<evidence type="ECO:0000313" key="4">
    <source>
        <dbReference type="Proteomes" id="UP001597109"/>
    </source>
</evidence>
<accession>A0ABW3LCP1</accession>
<comment type="caution">
    <text evidence="3">The sequence shown here is derived from an EMBL/GenBank/DDBJ whole genome shotgun (WGS) entry which is preliminary data.</text>
</comment>
<proteinExistence type="predicted"/>
<evidence type="ECO:0000256" key="1">
    <source>
        <dbReference type="SAM" id="Phobius"/>
    </source>
</evidence>
<dbReference type="EMBL" id="JBHTKI010000020">
    <property type="protein sequence ID" value="MFD1032368.1"/>
    <property type="molecule type" value="Genomic_DNA"/>
</dbReference>
<keyword evidence="1" id="KW-0812">Transmembrane</keyword>
<keyword evidence="1" id="KW-1133">Transmembrane helix</keyword>
<dbReference type="Proteomes" id="UP001597109">
    <property type="component" value="Unassembled WGS sequence"/>
</dbReference>
<keyword evidence="1" id="KW-0472">Membrane</keyword>
<sequence>MKKILVLVFICSNLLIPSRSFALSCAEPPTMDAAFEEYDAVLIGSVEKVESNDTNRKLTIDVEKSFKGVNETKIAVAEDVTWGESRENATYLFFLDKEGEKWIHPLCSPTIHNTYLADEYFADKEELTLQEVESVDSESDNTVGMVVLFTVLAFLAGAAVLFKAIKQGRNR</sequence>
<organism evidence="3 4">
    <name type="scientific">Metaplanococcus flavidus</name>
    <dbReference type="NCBI Taxonomy" id="569883"/>
    <lineage>
        <taxon>Bacteria</taxon>
        <taxon>Bacillati</taxon>
        <taxon>Bacillota</taxon>
        <taxon>Bacilli</taxon>
        <taxon>Bacillales</taxon>
        <taxon>Caryophanaceae</taxon>
        <taxon>Metaplanococcus</taxon>
    </lineage>
</organism>
<evidence type="ECO:0000256" key="2">
    <source>
        <dbReference type="SAM" id="SignalP"/>
    </source>
</evidence>
<keyword evidence="2" id="KW-0732">Signal</keyword>
<feature type="signal peptide" evidence="2">
    <location>
        <begin position="1"/>
        <end position="22"/>
    </location>
</feature>
<feature type="transmembrane region" description="Helical" evidence="1">
    <location>
        <begin position="143"/>
        <end position="162"/>
    </location>
</feature>
<keyword evidence="4" id="KW-1185">Reference proteome</keyword>
<gene>
    <name evidence="3" type="ORF">ACFQ1X_13085</name>
</gene>
<feature type="chain" id="PRO_5045772210" evidence="2">
    <location>
        <begin position="23"/>
        <end position="171"/>
    </location>
</feature>
<name>A0ABW3LCP1_9BACL</name>